<keyword evidence="1" id="KW-0812">Transmembrane</keyword>
<accession>A0A5K7S779</accession>
<evidence type="ECO:0008006" key="4">
    <source>
        <dbReference type="Google" id="ProtNLM"/>
    </source>
</evidence>
<reference evidence="2" key="1">
    <citation type="journal article" date="2020" name="Int. J. Syst. Evol. Microbiol.">
        <title>Aquipluma nitroreducens gen. nov. sp. nov., a novel facultatively anaerobic bacterium isolated from a freshwater lake.</title>
        <authorList>
            <person name="Watanabe M."/>
            <person name="Kojima H."/>
            <person name="Fukui M."/>
        </authorList>
    </citation>
    <scope>NUCLEOTIDE SEQUENCE</scope>
    <source>
        <strain evidence="2">MeG22</strain>
    </source>
</reference>
<sequence length="489" mass="57083">MTVRIRKPKVFITVFLCFIFIFILPMSEECRGGVNNQINNSKESNNLSSGVDDSLHSALQQDEVAPIDSSAFISEGQGKQIQDEPEAKISQHQKEVNRFVLWVVGDNNVSEFKSRMIDYGNNNLPLFLRKYYRQLVDKTYTYPIIILFILFIFALIINISIVLLVMYFTNKMKTHRERYIQIYRNSYEEVLSSYLFGDIEWDLALLKLKKLKKPLNRKILTSVLLVFKENLRGEMDNQIPQIFINLGLEKDSLKLTKSIFYHKRIEGLKALTNLDPENAKEIIPNYLNDSHFLVRTEAQVAYVRLHPDDPFAFLKTLTSPFPRWTQLSSFFTFRLHQVPVPAFVDYLDSEIPTIRNFSLRMIVFFQQLENAPAIYKLLDSPIEITRFLSIHAVNDLRLYEGKQMIKNMYSSETQNNKLEIIKALKNIGDEEDYDFLESIIRSESTSLKTEACRSLYYMNSEGQERLKILNQNSELEIDLFLAHVTDPRN</sequence>
<dbReference type="InterPro" id="IPR011989">
    <property type="entry name" value="ARM-like"/>
</dbReference>
<proteinExistence type="predicted"/>
<protein>
    <recommendedName>
        <fullName evidence="4">HEAT repeat domain-containing protein</fullName>
    </recommendedName>
</protein>
<evidence type="ECO:0000313" key="2">
    <source>
        <dbReference type="EMBL" id="BBE17431.1"/>
    </source>
</evidence>
<dbReference type="Proteomes" id="UP001193389">
    <property type="component" value="Chromosome"/>
</dbReference>
<dbReference type="EMBL" id="AP018694">
    <property type="protein sequence ID" value="BBE17431.1"/>
    <property type="molecule type" value="Genomic_DNA"/>
</dbReference>
<evidence type="ECO:0000256" key="1">
    <source>
        <dbReference type="SAM" id="Phobius"/>
    </source>
</evidence>
<organism evidence="2 3">
    <name type="scientific">Aquipluma nitroreducens</name>
    <dbReference type="NCBI Taxonomy" id="2010828"/>
    <lineage>
        <taxon>Bacteria</taxon>
        <taxon>Pseudomonadati</taxon>
        <taxon>Bacteroidota</taxon>
        <taxon>Bacteroidia</taxon>
        <taxon>Marinilabiliales</taxon>
        <taxon>Prolixibacteraceae</taxon>
        <taxon>Aquipluma</taxon>
    </lineage>
</organism>
<dbReference type="RefSeq" id="WP_318350430.1">
    <property type="nucleotide sequence ID" value="NZ_AP018694.1"/>
</dbReference>
<keyword evidence="3" id="KW-1185">Reference proteome</keyword>
<dbReference type="InterPro" id="IPR016024">
    <property type="entry name" value="ARM-type_fold"/>
</dbReference>
<evidence type="ECO:0000313" key="3">
    <source>
        <dbReference type="Proteomes" id="UP001193389"/>
    </source>
</evidence>
<dbReference type="AlphaFoldDB" id="A0A5K7S779"/>
<dbReference type="KEGG" id="anf:AQPE_1581"/>
<dbReference type="Gene3D" id="1.25.10.10">
    <property type="entry name" value="Leucine-rich Repeat Variant"/>
    <property type="match status" value="1"/>
</dbReference>
<feature type="transmembrane region" description="Helical" evidence="1">
    <location>
        <begin position="140"/>
        <end position="168"/>
    </location>
</feature>
<keyword evidence="1" id="KW-1133">Transmembrane helix</keyword>
<keyword evidence="1" id="KW-0472">Membrane</keyword>
<gene>
    <name evidence="2" type="ORF">AQPE_1581</name>
</gene>
<dbReference type="SUPFAM" id="SSF48371">
    <property type="entry name" value="ARM repeat"/>
    <property type="match status" value="1"/>
</dbReference>
<name>A0A5K7S779_9BACT</name>